<evidence type="ECO:0000313" key="3">
    <source>
        <dbReference type="Proteomes" id="UP000796761"/>
    </source>
</evidence>
<reference evidence="2" key="1">
    <citation type="submission" date="2019-04" db="EMBL/GenBank/DDBJ databases">
        <title>Genome assembly of Zosterops borbonicus 15179.</title>
        <authorList>
            <person name="Leroy T."/>
            <person name="Anselmetti Y."/>
            <person name="Tilak M.-K."/>
            <person name="Nabholz B."/>
        </authorList>
    </citation>
    <scope>NUCLEOTIDE SEQUENCE</scope>
    <source>
        <strain evidence="2">HGM_15179</strain>
        <tissue evidence="2">Muscle</tissue>
    </source>
</reference>
<evidence type="ECO:0000313" key="2">
    <source>
        <dbReference type="EMBL" id="TRZ08274.1"/>
    </source>
</evidence>
<protein>
    <submittedName>
        <fullName evidence="2">Uncharacterized protein</fullName>
    </submittedName>
</protein>
<evidence type="ECO:0000256" key="1">
    <source>
        <dbReference type="SAM" id="MobiDB-lite"/>
    </source>
</evidence>
<feature type="non-terminal residue" evidence="2">
    <location>
        <position position="1"/>
    </location>
</feature>
<dbReference type="Proteomes" id="UP000796761">
    <property type="component" value="Unassembled WGS sequence"/>
</dbReference>
<proteinExistence type="predicted"/>
<organism evidence="2 3">
    <name type="scientific">Zosterops borbonicus</name>
    <dbReference type="NCBI Taxonomy" id="364589"/>
    <lineage>
        <taxon>Eukaryota</taxon>
        <taxon>Metazoa</taxon>
        <taxon>Chordata</taxon>
        <taxon>Craniata</taxon>
        <taxon>Vertebrata</taxon>
        <taxon>Euteleostomi</taxon>
        <taxon>Archelosauria</taxon>
        <taxon>Archosauria</taxon>
        <taxon>Dinosauria</taxon>
        <taxon>Saurischia</taxon>
        <taxon>Theropoda</taxon>
        <taxon>Coelurosauria</taxon>
        <taxon>Aves</taxon>
        <taxon>Neognathae</taxon>
        <taxon>Neoaves</taxon>
        <taxon>Telluraves</taxon>
        <taxon>Australaves</taxon>
        <taxon>Passeriformes</taxon>
        <taxon>Sylvioidea</taxon>
        <taxon>Zosteropidae</taxon>
        <taxon>Zosterops</taxon>
    </lineage>
</organism>
<gene>
    <name evidence="2" type="ORF">HGM15179_018828</name>
</gene>
<feature type="region of interest" description="Disordered" evidence="1">
    <location>
        <begin position="29"/>
        <end position="49"/>
    </location>
</feature>
<sequence length="49" mass="5540">IGINDKMPKLVKTDHINIGFSEISSIPRLCPEDYPGEPKSQKKTHEYAN</sequence>
<feature type="compositionally biased region" description="Basic and acidic residues" evidence="1">
    <location>
        <begin position="39"/>
        <end position="49"/>
    </location>
</feature>
<keyword evidence="3" id="KW-1185">Reference proteome</keyword>
<name>A0A8K1FWD6_9PASS</name>
<dbReference type="EMBL" id="SWJQ01001407">
    <property type="protein sequence ID" value="TRZ08274.1"/>
    <property type="molecule type" value="Genomic_DNA"/>
</dbReference>
<comment type="caution">
    <text evidence="2">The sequence shown here is derived from an EMBL/GenBank/DDBJ whole genome shotgun (WGS) entry which is preliminary data.</text>
</comment>
<accession>A0A8K1FWD6</accession>
<dbReference type="AlphaFoldDB" id="A0A8K1FWD6"/>